<reference evidence="1" key="1">
    <citation type="submission" date="2013-11" db="EMBL/GenBank/DDBJ databases">
        <authorList>
            <person name="Aslett M."/>
        </authorList>
    </citation>
    <scope>NUCLEOTIDE SEQUENCE [LARGE SCALE GENOMIC DNA]</scope>
    <source>
        <strain evidence="1">Edinburgh</strain>
    </source>
</reference>
<dbReference type="AlphaFoldDB" id="A0A5S6Q3V7"/>
<accession>A0A5S6Q3V7</accession>
<name>A0A5S6Q3V7_TRIMR</name>
<dbReference type="Proteomes" id="UP000046395">
    <property type="component" value="Unassembled WGS sequence"/>
</dbReference>
<keyword evidence="1" id="KW-1185">Reference proteome</keyword>
<evidence type="ECO:0000313" key="2">
    <source>
        <dbReference type="WBParaSite" id="TMUE_0000001925.1"/>
    </source>
</evidence>
<proteinExistence type="predicted"/>
<dbReference type="WBParaSite" id="TMUE_3000014944.1">
    <property type="protein sequence ID" value="TMUE_3000014944.1"/>
    <property type="gene ID" value="WBGene00302408"/>
</dbReference>
<organism evidence="1 2">
    <name type="scientific">Trichuris muris</name>
    <name type="common">Mouse whipworm</name>
    <dbReference type="NCBI Taxonomy" id="70415"/>
    <lineage>
        <taxon>Eukaryota</taxon>
        <taxon>Metazoa</taxon>
        <taxon>Ecdysozoa</taxon>
        <taxon>Nematoda</taxon>
        <taxon>Enoplea</taxon>
        <taxon>Dorylaimia</taxon>
        <taxon>Trichinellida</taxon>
        <taxon>Trichuridae</taxon>
        <taxon>Trichuris</taxon>
    </lineage>
</organism>
<protein>
    <submittedName>
        <fullName evidence="2 3">Secreted protein</fullName>
    </submittedName>
</protein>
<evidence type="ECO:0000313" key="1">
    <source>
        <dbReference type="Proteomes" id="UP000046395"/>
    </source>
</evidence>
<evidence type="ECO:0000313" key="3">
    <source>
        <dbReference type="WBParaSite" id="TMUE_3000014944.1"/>
    </source>
</evidence>
<reference evidence="2 3" key="3">
    <citation type="submission" date="2019-12" db="UniProtKB">
        <authorList>
            <consortium name="WormBaseParasite"/>
        </authorList>
    </citation>
    <scope>IDENTIFICATION</scope>
</reference>
<dbReference type="WBParaSite" id="TMUE_0000001925.1">
    <property type="protein sequence ID" value="TMUE_0000001925.1"/>
    <property type="gene ID" value="WBGene00297790"/>
</dbReference>
<reference evidence="1" key="2">
    <citation type="submission" date="2014-03" db="EMBL/GenBank/DDBJ databases">
        <title>The whipworm genome and dual-species transcriptomics of an intimate host-pathogen interaction.</title>
        <authorList>
            <person name="Foth B.J."/>
            <person name="Tsai I.J."/>
            <person name="Reid A.J."/>
            <person name="Bancroft A.J."/>
            <person name="Nichol S."/>
            <person name="Tracey A."/>
            <person name="Holroyd N."/>
            <person name="Cotton J.A."/>
            <person name="Stanley E.J."/>
            <person name="Zarowiecki M."/>
            <person name="Liu J.Z."/>
            <person name="Huckvale T."/>
            <person name="Cooper P.J."/>
            <person name="Grencis R.K."/>
            <person name="Berriman M."/>
        </authorList>
    </citation>
    <scope>NUCLEOTIDE SEQUENCE [LARGE SCALE GENOMIC DNA]</scope>
    <source>
        <strain evidence="1">Edinburgh</strain>
    </source>
</reference>
<sequence length="70" mass="8054">MNIRELYGFLNSRFLLVSTAFAAEKNGAVWTVTDKTSSFALSYSEVNQTRCQTVNKHFVRTQSFRCQRVV</sequence>